<evidence type="ECO:0000313" key="1">
    <source>
        <dbReference type="EMBL" id="CBJ26103.1"/>
    </source>
</evidence>
<organism evidence="1 2">
    <name type="scientific">Ectocarpus siliculosus</name>
    <name type="common">Brown alga</name>
    <name type="synonym">Conferva siliculosa</name>
    <dbReference type="NCBI Taxonomy" id="2880"/>
    <lineage>
        <taxon>Eukaryota</taxon>
        <taxon>Sar</taxon>
        <taxon>Stramenopiles</taxon>
        <taxon>Ochrophyta</taxon>
        <taxon>PX clade</taxon>
        <taxon>Phaeophyceae</taxon>
        <taxon>Ectocarpales</taxon>
        <taxon>Ectocarpaceae</taxon>
        <taxon>Ectocarpus</taxon>
    </lineage>
</organism>
<keyword evidence="2" id="KW-1185">Reference proteome</keyword>
<dbReference type="EMBL" id="FN648387">
    <property type="protein sequence ID" value="CBJ26103.1"/>
    <property type="molecule type" value="Genomic_DNA"/>
</dbReference>
<gene>
    <name evidence="1" type="ORF">Esi_0021_0038</name>
</gene>
<reference evidence="1 2" key="1">
    <citation type="journal article" date="2010" name="Nature">
        <title>The Ectocarpus genome and the independent evolution of multicellularity in brown algae.</title>
        <authorList>
            <person name="Cock J.M."/>
            <person name="Sterck L."/>
            <person name="Rouze P."/>
            <person name="Scornet D."/>
            <person name="Allen A.E."/>
            <person name="Amoutzias G."/>
            <person name="Anthouard V."/>
            <person name="Artiguenave F."/>
            <person name="Aury J.M."/>
            <person name="Badger J.H."/>
            <person name="Beszteri B."/>
            <person name="Billiau K."/>
            <person name="Bonnet E."/>
            <person name="Bothwell J.H."/>
            <person name="Bowler C."/>
            <person name="Boyen C."/>
            <person name="Brownlee C."/>
            <person name="Carrano C.J."/>
            <person name="Charrier B."/>
            <person name="Cho G.Y."/>
            <person name="Coelho S.M."/>
            <person name="Collen J."/>
            <person name="Corre E."/>
            <person name="Da Silva C."/>
            <person name="Delage L."/>
            <person name="Delaroque N."/>
            <person name="Dittami S.M."/>
            <person name="Doulbeau S."/>
            <person name="Elias M."/>
            <person name="Farnham G."/>
            <person name="Gachon C.M."/>
            <person name="Gschloessl B."/>
            <person name="Heesch S."/>
            <person name="Jabbari K."/>
            <person name="Jubin C."/>
            <person name="Kawai H."/>
            <person name="Kimura K."/>
            <person name="Kloareg B."/>
            <person name="Kupper F.C."/>
            <person name="Lang D."/>
            <person name="Le Bail A."/>
            <person name="Leblanc C."/>
            <person name="Lerouge P."/>
            <person name="Lohr M."/>
            <person name="Lopez P.J."/>
            <person name="Martens C."/>
            <person name="Maumus F."/>
            <person name="Michel G."/>
            <person name="Miranda-Saavedra D."/>
            <person name="Morales J."/>
            <person name="Moreau H."/>
            <person name="Motomura T."/>
            <person name="Nagasato C."/>
            <person name="Napoli C.A."/>
            <person name="Nelson D.R."/>
            <person name="Nyvall-Collen P."/>
            <person name="Peters A.F."/>
            <person name="Pommier C."/>
            <person name="Potin P."/>
            <person name="Poulain J."/>
            <person name="Quesneville H."/>
            <person name="Read B."/>
            <person name="Rensing S.A."/>
            <person name="Ritter A."/>
            <person name="Rousvoal S."/>
            <person name="Samanta M."/>
            <person name="Samson G."/>
            <person name="Schroeder D.C."/>
            <person name="Segurens B."/>
            <person name="Strittmatter M."/>
            <person name="Tonon T."/>
            <person name="Tregear J.W."/>
            <person name="Valentin K."/>
            <person name="von Dassow P."/>
            <person name="Yamagishi T."/>
            <person name="Van de Peer Y."/>
            <person name="Wincker P."/>
        </authorList>
    </citation>
    <scope>NUCLEOTIDE SEQUENCE [LARGE SCALE GENOMIC DNA]</scope>
    <source>
        <strain evidence="2">Ec32 / CCAP1310/4</strain>
    </source>
</reference>
<protein>
    <submittedName>
        <fullName evidence="1">Uncharacterized protein</fullName>
    </submittedName>
</protein>
<dbReference type="AlphaFoldDB" id="D7FR36"/>
<dbReference type="Proteomes" id="UP000002630">
    <property type="component" value="Linkage Group LG14"/>
</dbReference>
<proteinExistence type="predicted"/>
<dbReference type="OrthoDB" id="283575at2759"/>
<evidence type="ECO:0000313" key="2">
    <source>
        <dbReference type="Proteomes" id="UP000002630"/>
    </source>
</evidence>
<sequence length="120" mass="12942">MDADGSTEYLIDLNRQSDGSLRAAGICGVFREWDEADRVELEEGCDDYDPCNGECGEFQVCSRSYFSYSDASYFCSDTCDPSPCSEGEECTLTYPVCSASEVCGPVADCGEGDGTPDRKG</sequence>
<accession>D7FR36</accession>
<name>D7FR36_ECTSI</name>